<feature type="region of interest" description="Disordered" evidence="2">
    <location>
        <begin position="1"/>
        <end position="22"/>
    </location>
</feature>
<dbReference type="GO" id="GO:0004519">
    <property type="term" value="F:endonuclease activity"/>
    <property type="evidence" value="ECO:0007669"/>
    <property type="project" value="UniProtKB-KW"/>
</dbReference>
<comment type="similarity">
    <text evidence="1">Belongs to the Rv1128c/1148c/1588c/1702c/1945/3466 family.</text>
</comment>
<dbReference type="InterPro" id="IPR003615">
    <property type="entry name" value="HNH_nuc"/>
</dbReference>
<evidence type="ECO:0000256" key="1">
    <source>
        <dbReference type="ARBA" id="ARBA00023450"/>
    </source>
</evidence>
<dbReference type="EMBL" id="SGXD01000005">
    <property type="protein sequence ID" value="RZS80115.1"/>
    <property type="molecule type" value="Genomic_DNA"/>
</dbReference>
<evidence type="ECO:0000313" key="4">
    <source>
        <dbReference type="EMBL" id="RZS80115.1"/>
    </source>
</evidence>
<evidence type="ECO:0000256" key="2">
    <source>
        <dbReference type="SAM" id="MobiDB-lite"/>
    </source>
</evidence>
<dbReference type="AlphaFoldDB" id="A0A4Q7NB52"/>
<dbReference type="Gene3D" id="1.10.30.50">
    <property type="match status" value="1"/>
</dbReference>
<accession>A0A4Q7NB52</accession>
<dbReference type="InterPro" id="IPR003870">
    <property type="entry name" value="DUF222"/>
</dbReference>
<evidence type="ECO:0000259" key="3">
    <source>
        <dbReference type="SMART" id="SM00507"/>
    </source>
</evidence>
<keyword evidence="5" id="KW-1185">Reference proteome</keyword>
<dbReference type="InterPro" id="IPR002711">
    <property type="entry name" value="HNH"/>
</dbReference>
<keyword evidence="4" id="KW-0540">Nuclease</keyword>
<feature type="compositionally biased region" description="Pro residues" evidence="2">
    <location>
        <begin position="1"/>
        <end position="17"/>
    </location>
</feature>
<dbReference type="Pfam" id="PF01844">
    <property type="entry name" value="HNH"/>
    <property type="match status" value="1"/>
</dbReference>
<keyword evidence="4" id="KW-0255">Endonuclease</keyword>
<dbReference type="RefSeq" id="WP_130494320.1">
    <property type="nucleotide sequence ID" value="NZ_SGXD01000005.1"/>
</dbReference>
<gene>
    <name evidence="4" type="ORF">EV189_3596</name>
</gene>
<dbReference type="Pfam" id="PF02720">
    <property type="entry name" value="DUF222"/>
    <property type="match status" value="1"/>
</dbReference>
<sequence length="449" mass="47398">MTPPEPQPEQPALPPAPELHGPDVRELLDLGGDLSGVPAAELGERLRVLHRWRCQLDAEAARVLAAFDALGGYEVDNAVTAASWLRHELRLDATEAAGQVAAARVLRDLPLAEEAYAEGAVSARHVSVLARAGKRLGGQVLSHAEGVLVATAVRTRPADVQVVVDRVATAVEADESVEQAAERIHQSRWFAVTKGLDGWNLAGLLDPEQGRVVQAALAPFLAPQPEPDGSRDPRTPAQRRADALVDVAQLAMAVSGGTPAGSEERSDGEPVIAAQVVIAPAADVTLVLDLATLRGELEPGQPLTGTAALLGQAFPTAGLQHATCTAHVTPVLLGQTGVPLALGRTVRLASKKQLRALYARDGGCVAPDCDRRAVHAHHIVHWAEGGATDLDNLVLLCPRHHRLLHLGSWRLGPDPGRPGLFQWLRPDGGPPVPAMHAVDRGPGATTRLW</sequence>
<dbReference type="Proteomes" id="UP000293638">
    <property type="component" value="Unassembled WGS sequence"/>
</dbReference>
<dbReference type="SMART" id="SM00507">
    <property type="entry name" value="HNHc"/>
    <property type="match status" value="1"/>
</dbReference>
<feature type="domain" description="HNH nuclease" evidence="3">
    <location>
        <begin position="352"/>
        <end position="402"/>
    </location>
</feature>
<comment type="caution">
    <text evidence="4">The sequence shown here is derived from an EMBL/GenBank/DDBJ whole genome shotgun (WGS) entry which is preliminary data.</text>
</comment>
<dbReference type="GO" id="GO:0003676">
    <property type="term" value="F:nucleic acid binding"/>
    <property type="evidence" value="ECO:0007669"/>
    <property type="project" value="InterPro"/>
</dbReference>
<evidence type="ECO:0000313" key="5">
    <source>
        <dbReference type="Proteomes" id="UP000293638"/>
    </source>
</evidence>
<dbReference type="GO" id="GO:0008270">
    <property type="term" value="F:zinc ion binding"/>
    <property type="evidence" value="ECO:0007669"/>
    <property type="project" value="InterPro"/>
</dbReference>
<dbReference type="CDD" id="cd00085">
    <property type="entry name" value="HNHc"/>
    <property type="match status" value="1"/>
</dbReference>
<keyword evidence="4" id="KW-0378">Hydrolase</keyword>
<proteinExistence type="inferred from homology"/>
<name>A0A4Q7NB52_9ACTN</name>
<feature type="region of interest" description="Disordered" evidence="2">
    <location>
        <begin position="220"/>
        <end position="239"/>
    </location>
</feature>
<dbReference type="OrthoDB" id="3656171at2"/>
<protein>
    <submittedName>
        <fullName evidence="4">HNH endonuclease</fullName>
    </submittedName>
</protein>
<reference evidence="4 5" key="1">
    <citation type="submission" date="2019-02" db="EMBL/GenBank/DDBJ databases">
        <title>Genomic Encyclopedia of Type Strains, Phase IV (KMG-IV): sequencing the most valuable type-strain genomes for metagenomic binning, comparative biology and taxonomic classification.</title>
        <authorList>
            <person name="Goeker M."/>
        </authorList>
    </citation>
    <scope>NUCLEOTIDE SEQUENCE [LARGE SCALE GENOMIC DNA]</scope>
    <source>
        <strain evidence="4 5">DSM 45622</strain>
    </source>
</reference>
<feature type="compositionally biased region" description="Basic and acidic residues" evidence="2">
    <location>
        <begin position="228"/>
        <end position="239"/>
    </location>
</feature>
<organism evidence="4 5">
    <name type="scientific">Motilibacter rhizosphaerae</name>
    <dbReference type="NCBI Taxonomy" id="598652"/>
    <lineage>
        <taxon>Bacteria</taxon>
        <taxon>Bacillati</taxon>
        <taxon>Actinomycetota</taxon>
        <taxon>Actinomycetes</taxon>
        <taxon>Motilibacterales</taxon>
        <taxon>Motilibacteraceae</taxon>
        <taxon>Motilibacter</taxon>
    </lineage>
</organism>